<keyword evidence="8" id="KW-1185">Reference proteome</keyword>
<dbReference type="PROSITE" id="PS00062">
    <property type="entry name" value="ALDOKETO_REDUCTASE_2"/>
    <property type="match status" value="1"/>
</dbReference>
<dbReference type="AlphaFoldDB" id="A0A517SSU2"/>
<dbReference type="FunFam" id="3.20.20.100:FF:000007">
    <property type="entry name" value="NAD(P)H-dependent D-xylose reductase xyl1"/>
    <property type="match status" value="1"/>
</dbReference>
<dbReference type="Pfam" id="PF00248">
    <property type="entry name" value="Aldo_ket_red"/>
    <property type="match status" value="1"/>
</dbReference>
<dbReference type="InterPro" id="IPR020471">
    <property type="entry name" value="AKR"/>
</dbReference>
<dbReference type="PANTHER" id="PTHR11732">
    <property type="entry name" value="ALDO/KETO REDUCTASE"/>
    <property type="match status" value="1"/>
</dbReference>
<evidence type="ECO:0000256" key="1">
    <source>
        <dbReference type="ARBA" id="ARBA00007905"/>
    </source>
</evidence>
<dbReference type="EC" id="1.1.1.274" evidence="7"/>
<feature type="active site" description="Proton donor" evidence="3">
    <location>
        <position position="49"/>
    </location>
</feature>
<dbReference type="PIRSF" id="PIRSF000097">
    <property type="entry name" value="AKR"/>
    <property type="match status" value="1"/>
</dbReference>
<gene>
    <name evidence="7" type="primary">dkgA</name>
    <name evidence="7" type="ORF">SV7mr_16980</name>
</gene>
<evidence type="ECO:0000313" key="8">
    <source>
        <dbReference type="Proteomes" id="UP000315003"/>
    </source>
</evidence>
<dbReference type="GO" id="GO:0050580">
    <property type="term" value="F:2,5-didehydrogluconate reductase activity"/>
    <property type="evidence" value="ECO:0007669"/>
    <property type="project" value="UniProtKB-EC"/>
</dbReference>
<feature type="site" description="Lowers pKa of active site Tyr" evidence="5">
    <location>
        <position position="78"/>
    </location>
</feature>
<dbReference type="InterPro" id="IPR036812">
    <property type="entry name" value="NAD(P)_OxRdtase_dom_sf"/>
</dbReference>
<dbReference type="SUPFAM" id="SSF51430">
    <property type="entry name" value="NAD(P)-linked oxidoreductase"/>
    <property type="match status" value="1"/>
</dbReference>
<dbReference type="Gene3D" id="3.20.20.100">
    <property type="entry name" value="NADP-dependent oxidoreductase domain"/>
    <property type="match status" value="1"/>
</dbReference>
<evidence type="ECO:0000313" key="7">
    <source>
        <dbReference type="EMBL" id="QDT59191.1"/>
    </source>
</evidence>
<evidence type="ECO:0000256" key="5">
    <source>
        <dbReference type="PIRSR" id="PIRSR000097-3"/>
    </source>
</evidence>
<dbReference type="PRINTS" id="PR00069">
    <property type="entry name" value="ALDKETRDTASE"/>
</dbReference>
<feature type="binding site" evidence="4">
    <location>
        <position position="111"/>
    </location>
    <ligand>
        <name>substrate</name>
    </ligand>
</feature>
<proteinExistence type="inferred from homology"/>
<comment type="similarity">
    <text evidence="1">Belongs to the aldo/keto reductase family.</text>
</comment>
<dbReference type="InterPro" id="IPR023210">
    <property type="entry name" value="NADP_OxRdtase_dom"/>
</dbReference>
<reference evidence="7 8" key="1">
    <citation type="submission" date="2019-02" db="EMBL/GenBank/DDBJ databases">
        <title>Deep-cultivation of Planctomycetes and their phenomic and genomic characterization uncovers novel biology.</title>
        <authorList>
            <person name="Wiegand S."/>
            <person name="Jogler M."/>
            <person name="Boedeker C."/>
            <person name="Pinto D."/>
            <person name="Vollmers J."/>
            <person name="Rivas-Marin E."/>
            <person name="Kohn T."/>
            <person name="Peeters S.H."/>
            <person name="Heuer A."/>
            <person name="Rast P."/>
            <person name="Oberbeckmann S."/>
            <person name="Bunk B."/>
            <person name="Jeske O."/>
            <person name="Meyerdierks A."/>
            <person name="Storesund J.E."/>
            <person name="Kallscheuer N."/>
            <person name="Luecker S."/>
            <person name="Lage O.M."/>
            <person name="Pohl T."/>
            <person name="Merkel B.J."/>
            <person name="Hornburger P."/>
            <person name="Mueller R.-W."/>
            <person name="Bruemmer F."/>
            <person name="Labrenz M."/>
            <person name="Spormann A.M."/>
            <person name="Op den Camp H."/>
            <person name="Overmann J."/>
            <person name="Amann R."/>
            <person name="Jetten M.S.M."/>
            <person name="Mascher T."/>
            <person name="Medema M.H."/>
            <person name="Devos D.P."/>
            <person name="Kaster A.-K."/>
            <person name="Ovreas L."/>
            <person name="Rohde M."/>
            <person name="Galperin M.Y."/>
            <person name="Jogler C."/>
        </authorList>
    </citation>
    <scope>NUCLEOTIDE SEQUENCE [LARGE SCALE GENOMIC DNA]</scope>
    <source>
        <strain evidence="7 8">SV_7m_r</strain>
    </source>
</reference>
<evidence type="ECO:0000256" key="2">
    <source>
        <dbReference type="ARBA" id="ARBA00023002"/>
    </source>
</evidence>
<evidence type="ECO:0000259" key="6">
    <source>
        <dbReference type="Pfam" id="PF00248"/>
    </source>
</evidence>
<organism evidence="7 8">
    <name type="scientific">Stieleria bergensis</name>
    <dbReference type="NCBI Taxonomy" id="2528025"/>
    <lineage>
        <taxon>Bacteria</taxon>
        <taxon>Pseudomonadati</taxon>
        <taxon>Planctomycetota</taxon>
        <taxon>Planctomycetia</taxon>
        <taxon>Pirellulales</taxon>
        <taxon>Pirellulaceae</taxon>
        <taxon>Stieleria</taxon>
    </lineage>
</organism>
<accession>A0A517SSU2</accession>
<dbReference type="RefSeq" id="WP_145270899.1">
    <property type="nucleotide sequence ID" value="NZ_CP036272.1"/>
</dbReference>
<dbReference type="PROSITE" id="PS00798">
    <property type="entry name" value="ALDOKETO_REDUCTASE_1"/>
    <property type="match status" value="1"/>
</dbReference>
<evidence type="ECO:0000256" key="3">
    <source>
        <dbReference type="PIRSR" id="PIRSR000097-1"/>
    </source>
</evidence>
<protein>
    <submittedName>
        <fullName evidence="7">2,5-diketo-D-gluconic acid reductase A</fullName>
        <ecNumber evidence="7">1.1.1.274</ecNumber>
    </submittedName>
</protein>
<sequence>MPNEFTLSSGDTIPAVGLGIWKIAPEDTAQAVYDAIKIGYRHIDAACDYGNETEAGQGIAKAITDGLIKREELWVTSKLWNTFHRPEHVRAACEKTLADLQLDYVDLYHVHFPISLAYVAPEKRYPPGWFFDPDAAEPKMVADAVPIIDTWNAMVELQQAGLSRNIGVCNFGVSLLRDLMASSAVAPSVMQIELHPYLTQDKLLRFCSESKIHVTGFSPLGAQSYYSLGMATEGEGVIDREEIHAIAGEVNRTPAQVLMRWAVQRGTSIVPKSSRVERMKENLSLFDFELTEQHMATISAMDQHKRFNDPGDFGEQAFNTFFPIYE</sequence>
<feature type="domain" description="NADP-dependent oxidoreductase" evidence="6">
    <location>
        <begin position="18"/>
        <end position="301"/>
    </location>
</feature>
<dbReference type="OrthoDB" id="9804790at2"/>
<dbReference type="Proteomes" id="UP000315003">
    <property type="component" value="Chromosome"/>
</dbReference>
<dbReference type="InterPro" id="IPR018170">
    <property type="entry name" value="Aldo/ket_reductase_CS"/>
</dbReference>
<keyword evidence="2 7" id="KW-0560">Oxidoreductase</keyword>
<dbReference type="EMBL" id="CP036272">
    <property type="protein sequence ID" value="QDT59191.1"/>
    <property type="molecule type" value="Genomic_DNA"/>
</dbReference>
<name>A0A517SSU2_9BACT</name>
<evidence type="ECO:0000256" key="4">
    <source>
        <dbReference type="PIRSR" id="PIRSR000097-2"/>
    </source>
</evidence>